<organism evidence="2 3">
    <name type="scientific">Pedobacter albus</name>
    <dbReference type="NCBI Taxonomy" id="3113905"/>
    <lineage>
        <taxon>Bacteria</taxon>
        <taxon>Pseudomonadati</taxon>
        <taxon>Bacteroidota</taxon>
        <taxon>Sphingobacteriia</taxon>
        <taxon>Sphingobacteriales</taxon>
        <taxon>Sphingobacteriaceae</taxon>
        <taxon>Pedobacter</taxon>
    </lineage>
</organism>
<dbReference type="EMBL" id="JAZDQT010000002">
    <property type="protein sequence ID" value="MEE1946133.1"/>
    <property type="molecule type" value="Genomic_DNA"/>
</dbReference>
<keyword evidence="3" id="KW-1185">Reference proteome</keyword>
<reference evidence="2 3" key="1">
    <citation type="submission" date="2024-01" db="EMBL/GenBank/DDBJ databases">
        <title>Pedobacter sp. nov., isolated from fresh soil.</title>
        <authorList>
            <person name="Le N.T.T."/>
        </authorList>
    </citation>
    <scope>NUCLEOTIDE SEQUENCE [LARGE SCALE GENOMIC DNA]</scope>
    <source>
        <strain evidence="2 3">KR3-3</strain>
    </source>
</reference>
<keyword evidence="1" id="KW-0732">Signal</keyword>
<dbReference type="RefSeq" id="WP_330108446.1">
    <property type="nucleotide sequence ID" value="NZ_JAZDQT010000002.1"/>
</dbReference>
<sequence>MKIKLFILFGLLGWCATAKLLAQETQASVSSQVQRHYSLFPTEKAYLSFDKPYYSAGDTLWFKSFLLNADHNINTRSDRLYVELFNDSSQLVERLVLPLNNGLGFGQFALDPKLTDGSYSIRAYTNWQQNLGADFYFSKSFYIGNANDKTWLLTSSQQLVGQDGKRSLDIKARLSNTKNESAGYRDLELYLMNGQKRLMRTEIQTSQDGVFDVKLPANNLNPGYSLLILDKKDKSKKAVLPLALKDPDNLDLQFMPEGGYLVNDIYNKIAFKAIGTDGLGQEISGKIVNNKKEQLGTFASTHLGMGSFFLLPKKDEAYFAVFSLNGKEKQVQLPLAKAEGTTLRIDHLAKPDSLYVFVKASPSKRTDQAYELLAQVGDSIILATRLNLQNGFSNLRLPKHIFPDGIVHFTLFSPDRQPLNERNAFINFKQYVKLDFETRPSYKPKDSIAIDITATDENGKPVKGTFAVAVTDNAQVQQPAKAGNINSYYLLQSNLKGLVEDAGWYFKTFDAHSQTALDQLMLTQGWIGYSWNDILKKQESPKFIAENGNKITGRLRNLFNKPVPDIKLTLLSLGKDVLITDTVSDSNGNFSFDNLPLLDSAAYTIKIKNAKGKVSSANITVEEFVPALPIGLAPKANPWYVNSDSTALKYLLNAKEKAKQTERIMAPLTGTTLKEVEIKGANPNITYEVAWDARIKQFITEEELKKMPRKTLLNLLTEKFKGFRASNSWYPSCYSGAGHYSFDEYVIGANLILSIRIDKISTYKVVQGAGPREWFDANKQIFNYLNAADIKNIQLYKGCVFYYLEITTRSGSGPWVATVPGVYVYRPLPLSLGKEFYSPKYTADQTNTLPDLRSTIYWNANVITDENGKARVSFYAADKPSSYTIKAEGTDLLGRFGFKQGNINIAIPTESK</sequence>
<dbReference type="Gene3D" id="2.60.40.10">
    <property type="entry name" value="Immunoglobulins"/>
    <property type="match status" value="1"/>
</dbReference>
<feature type="signal peptide" evidence="1">
    <location>
        <begin position="1"/>
        <end position="22"/>
    </location>
</feature>
<evidence type="ECO:0000313" key="2">
    <source>
        <dbReference type="EMBL" id="MEE1946133.1"/>
    </source>
</evidence>
<evidence type="ECO:0008006" key="4">
    <source>
        <dbReference type="Google" id="ProtNLM"/>
    </source>
</evidence>
<dbReference type="InterPro" id="IPR013783">
    <property type="entry name" value="Ig-like_fold"/>
</dbReference>
<evidence type="ECO:0000256" key="1">
    <source>
        <dbReference type="SAM" id="SignalP"/>
    </source>
</evidence>
<dbReference type="SUPFAM" id="SSF49478">
    <property type="entry name" value="Cna protein B-type domain"/>
    <property type="match status" value="1"/>
</dbReference>
<dbReference type="Gene3D" id="2.60.40.1930">
    <property type="match status" value="1"/>
</dbReference>
<name>A0ABU7I9K6_9SPHI</name>
<accession>A0ABU7I9K6</accession>
<feature type="chain" id="PRO_5045922664" description="Macroglobulin domain-containing protein" evidence="1">
    <location>
        <begin position="23"/>
        <end position="912"/>
    </location>
</feature>
<proteinExistence type="predicted"/>
<protein>
    <recommendedName>
        <fullName evidence="4">Macroglobulin domain-containing protein</fullName>
    </recommendedName>
</protein>
<comment type="caution">
    <text evidence="2">The sequence shown here is derived from an EMBL/GenBank/DDBJ whole genome shotgun (WGS) entry which is preliminary data.</text>
</comment>
<evidence type="ECO:0000313" key="3">
    <source>
        <dbReference type="Proteomes" id="UP001336835"/>
    </source>
</evidence>
<gene>
    <name evidence="2" type="ORF">VRU48_13505</name>
</gene>
<dbReference type="Proteomes" id="UP001336835">
    <property type="component" value="Unassembled WGS sequence"/>
</dbReference>